<dbReference type="EMBL" id="CP020662">
    <property type="protein sequence ID" value="ATF10170.1"/>
    <property type="molecule type" value="Genomic_DNA"/>
</dbReference>
<name>A0A291BAY1_9GAMM</name>
<keyword evidence="2" id="KW-1185">Reference proteome</keyword>
<organism evidence="1 2">
    <name type="scientific">Candidatus Enterovibrio altilux</name>
    <dbReference type="NCBI Taxonomy" id="1927128"/>
    <lineage>
        <taxon>Bacteria</taxon>
        <taxon>Pseudomonadati</taxon>
        <taxon>Pseudomonadota</taxon>
        <taxon>Gammaproteobacteria</taxon>
        <taxon>Vibrionales</taxon>
        <taxon>Vibrionaceae</taxon>
        <taxon>Enterovibrio</taxon>
    </lineage>
</organism>
<evidence type="ECO:0000313" key="2">
    <source>
        <dbReference type="Proteomes" id="UP000218160"/>
    </source>
</evidence>
<evidence type="ECO:0008006" key="3">
    <source>
        <dbReference type="Google" id="ProtNLM"/>
    </source>
</evidence>
<geneLocation type="plasmid" evidence="2">
    <name>pcc2</name>
</geneLocation>
<dbReference type="Gene3D" id="3.90.550.10">
    <property type="entry name" value="Spore Coat Polysaccharide Biosynthesis Protein SpsA, Chain A"/>
    <property type="match status" value="1"/>
</dbReference>
<evidence type="ECO:0000313" key="1">
    <source>
        <dbReference type="EMBL" id="ATF10170.1"/>
    </source>
</evidence>
<reference evidence="2" key="1">
    <citation type="submission" date="2017-04" db="EMBL/GenBank/DDBJ databases">
        <title>Genome evolution of the luminous symbionts of deep sea anglerfish.</title>
        <authorList>
            <person name="Hendry T.A."/>
        </authorList>
    </citation>
    <scope>NUCLEOTIDE SEQUENCE [LARGE SCALE GENOMIC DNA]</scope>
    <source>
        <plasmid evidence="2">pcc2</plasmid>
    </source>
</reference>
<dbReference type="Proteomes" id="UP000218160">
    <property type="component" value="Plasmid pCC2"/>
</dbReference>
<protein>
    <recommendedName>
        <fullName evidence="3">Glycosyltransferase</fullName>
    </recommendedName>
</protein>
<proteinExistence type="predicted"/>
<dbReference type="AlphaFoldDB" id="A0A291BAY1"/>
<sequence length="526" mass="61459">MIEVDALNISYYLNKPITDNIAIYNIKNSSPLYPIIYWYILHNCEVGYNVYIKEDSLYQTPVNLEYFCTSFKKIDEVDGWVYYKKISKLLVENSRGLDEWTFGIPVGPNDASMLNILISRILKLGILKFEIILCGQPGVEFKYKDKVRIVGKDILNPLVHITKKKNIIAQEAKYKNLCILHDRVLLPCNFIQAIEELGDVFPIFSFQSIYIRDKLGLLLTRYSDYGYIDMNQLLLGNNNKFSNKLDYIDRSFFMFANPKRYNSNRYLTGSIYICKTKLWNQIKQDESLFWSEYEDIEFAIRCHKYGAPHIINPYSLTCSMRARSTLLEYGSIIYEDITGQKKFSKYNPLLAYILPQRSISDITLSSVINNYHIFLDIYNIQVSIGNLNNPIEKFRVIGNIIGSLEIVRTKEFAEKLYADINKYLINEQKLRSEEKKITDIICSNLSDKNLKILLLNHISQLRHQVYLSIFTKYYPSDEDDFKFNIHSLSLFFATKRLLLNRSLELKITSKNLSNTLRCFMEDINGS</sequence>
<dbReference type="KEGG" id="elux:BTN50_1736"/>
<accession>A0A291BAY1</accession>
<keyword evidence="1" id="KW-0614">Plasmid</keyword>
<gene>
    <name evidence="1" type="ORF">BTN50_1736</name>
</gene>
<dbReference type="InterPro" id="IPR029044">
    <property type="entry name" value="Nucleotide-diphossugar_trans"/>
</dbReference>
<dbReference type="SUPFAM" id="SSF53448">
    <property type="entry name" value="Nucleotide-diphospho-sugar transferases"/>
    <property type="match status" value="1"/>
</dbReference>
<dbReference type="RefSeq" id="WP_096619646.1">
    <property type="nucleotide sequence ID" value="NZ_CP020662.1"/>
</dbReference>